<keyword evidence="1" id="KW-0175">Coiled coil</keyword>
<dbReference type="AlphaFoldDB" id="A0AA88E384"/>
<protein>
    <submittedName>
        <fullName evidence="3">Uncharacterized protein</fullName>
    </submittedName>
</protein>
<evidence type="ECO:0000313" key="4">
    <source>
        <dbReference type="Proteomes" id="UP001187192"/>
    </source>
</evidence>
<accession>A0AA88E384</accession>
<evidence type="ECO:0000256" key="2">
    <source>
        <dbReference type="SAM" id="MobiDB-lite"/>
    </source>
</evidence>
<reference evidence="3" key="1">
    <citation type="submission" date="2023-07" db="EMBL/GenBank/DDBJ databases">
        <title>draft genome sequence of fig (Ficus carica).</title>
        <authorList>
            <person name="Takahashi T."/>
            <person name="Nishimura K."/>
        </authorList>
    </citation>
    <scope>NUCLEOTIDE SEQUENCE</scope>
</reference>
<evidence type="ECO:0000256" key="1">
    <source>
        <dbReference type="SAM" id="Coils"/>
    </source>
</evidence>
<proteinExistence type="predicted"/>
<name>A0AA88E384_FICCA</name>
<sequence>MVGFVKVRRGRKFSQPKGRSIILDLEELNLLIFLVGILDQERRTSGKYKPHLHLRNHENFSYGNNKNVLQPPPGFNQQAVEKKHSVKHLLSTFIVETRGRFKKDEARLDNIETHCDNMNATMKSLEVQIGQLANAVKGQSSGNFPSDMEPNPNDHCKAITLRSGR</sequence>
<dbReference type="Proteomes" id="UP001187192">
    <property type="component" value="Unassembled WGS sequence"/>
</dbReference>
<feature type="region of interest" description="Disordered" evidence="2">
    <location>
        <begin position="138"/>
        <end position="165"/>
    </location>
</feature>
<evidence type="ECO:0000313" key="3">
    <source>
        <dbReference type="EMBL" id="GMN63209.1"/>
    </source>
</evidence>
<gene>
    <name evidence="3" type="ORF">TIFTF001_032286</name>
</gene>
<comment type="caution">
    <text evidence="3">The sequence shown here is derived from an EMBL/GenBank/DDBJ whole genome shotgun (WGS) entry which is preliminary data.</text>
</comment>
<organism evidence="3 4">
    <name type="scientific">Ficus carica</name>
    <name type="common">Common fig</name>
    <dbReference type="NCBI Taxonomy" id="3494"/>
    <lineage>
        <taxon>Eukaryota</taxon>
        <taxon>Viridiplantae</taxon>
        <taxon>Streptophyta</taxon>
        <taxon>Embryophyta</taxon>
        <taxon>Tracheophyta</taxon>
        <taxon>Spermatophyta</taxon>
        <taxon>Magnoliopsida</taxon>
        <taxon>eudicotyledons</taxon>
        <taxon>Gunneridae</taxon>
        <taxon>Pentapetalae</taxon>
        <taxon>rosids</taxon>
        <taxon>fabids</taxon>
        <taxon>Rosales</taxon>
        <taxon>Moraceae</taxon>
        <taxon>Ficeae</taxon>
        <taxon>Ficus</taxon>
    </lineage>
</organism>
<keyword evidence="4" id="KW-1185">Reference proteome</keyword>
<dbReference type="EMBL" id="BTGU01000145">
    <property type="protein sequence ID" value="GMN63209.1"/>
    <property type="molecule type" value="Genomic_DNA"/>
</dbReference>
<feature type="coiled-coil region" evidence="1">
    <location>
        <begin position="108"/>
        <end position="135"/>
    </location>
</feature>